<organism evidence="2 3">
    <name type="scientific">Flagellimonas iocasae</name>
    <dbReference type="NCBI Taxonomy" id="2055905"/>
    <lineage>
        <taxon>Bacteria</taxon>
        <taxon>Pseudomonadati</taxon>
        <taxon>Bacteroidota</taxon>
        <taxon>Flavobacteriia</taxon>
        <taxon>Flavobacteriales</taxon>
        <taxon>Flavobacteriaceae</taxon>
        <taxon>Flagellimonas</taxon>
    </lineage>
</organism>
<name>A0ABW4Y0W7_9FLAO</name>
<dbReference type="EMBL" id="JBHUHU010000005">
    <property type="protein sequence ID" value="MFD2101407.1"/>
    <property type="molecule type" value="Genomic_DNA"/>
</dbReference>
<dbReference type="SUPFAM" id="SSF55874">
    <property type="entry name" value="ATPase domain of HSP90 chaperone/DNA topoisomerase II/histidine kinase"/>
    <property type="match status" value="1"/>
</dbReference>
<dbReference type="RefSeq" id="WP_379831988.1">
    <property type="nucleotide sequence ID" value="NZ_JBHUHU010000005.1"/>
</dbReference>
<dbReference type="InterPro" id="IPR036890">
    <property type="entry name" value="HATPase_C_sf"/>
</dbReference>
<sequence length="350" mass="40385">MKKLYQSKKQKKYTQKRIRKQKRLNKNRKPYDLNRRPRTTIYNNNVIEYIDRPPINAPSNLCLMKKTEDCIDFFKKLRRENNISKEGKRCFVGISLSDVTEIDYSTTCVLLAIIGDLKSKGIHIRGNFPKDEKCKKDIIDSGLLNSMYDSSGNPYEKSIRSELLFIEKGTKKLTKHDNIRISNTVSKVNEHLTGQRKHCKKLRTILLEICGNSIEWGGTKNRQWLLGIKYEDDRVIFTITDVGKGIIKSLNRKFKAKFKDFFQGKSDDEILKGAFIKKYGSSSQKENRNKGLPAIKNGFDIGLLKNLKVLTNQVILHYDDDTLSKVMNGGKEFQGTLYRWVVTAESLNKG</sequence>
<feature type="compositionally biased region" description="Basic residues" evidence="1">
    <location>
        <begin position="1"/>
        <end position="28"/>
    </location>
</feature>
<comment type="caution">
    <text evidence="2">The sequence shown here is derived from an EMBL/GenBank/DDBJ whole genome shotgun (WGS) entry which is preliminary data.</text>
</comment>
<dbReference type="Gene3D" id="3.30.565.10">
    <property type="entry name" value="Histidine kinase-like ATPase, C-terminal domain"/>
    <property type="match status" value="1"/>
</dbReference>
<accession>A0ABW4Y0W7</accession>
<proteinExistence type="predicted"/>
<evidence type="ECO:0000313" key="3">
    <source>
        <dbReference type="Proteomes" id="UP001597342"/>
    </source>
</evidence>
<evidence type="ECO:0000256" key="1">
    <source>
        <dbReference type="SAM" id="MobiDB-lite"/>
    </source>
</evidence>
<evidence type="ECO:0000313" key="2">
    <source>
        <dbReference type="EMBL" id="MFD2101407.1"/>
    </source>
</evidence>
<protein>
    <submittedName>
        <fullName evidence="2">Uncharacterized protein</fullName>
    </submittedName>
</protein>
<reference evidence="3" key="1">
    <citation type="journal article" date="2019" name="Int. J. Syst. Evol. Microbiol.">
        <title>The Global Catalogue of Microorganisms (GCM) 10K type strain sequencing project: providing services to taxonomists for standard genome sequencing and annotation.</title>
        <authorList>
            <consortium name="The Broad Institute Genomics Platform"/>
            <consortium name="The Broad Institute Genome Sequencing Center for Infectious Disease"/>
            <person name="Wu L."/>
            <person name="Ma J."/>
        </authorList>
    </citation>
    <scope>NUCLEOTIDE SEQUENCE [LARGE SCALE GENOMIC DNA]</scope>
    <source>
        <strain evidence="3">JCM 3389</strain>
    </source>
</reference>
<keyword evidence="3" id="KW-1185">Reference proteome</keyword>
<dbReference type="Proteomes" id="UP001597342">
    <property type="component" value="Unassembled WGS sequence"/>
</dbReference>
<feature type="region of interest" description="Disordered" evidence="1">
    <location>
        <begin position="1"/>
        <end position="36"/>
    </location>
</feature>
<gene>
    <name evidence="2" type="ORF">ACFSJE_16585</name>
</gene>